<feature type="coiled-coil region" evidence="1">
    <location>
        <begin position="59"/>
        <end position="86"/>
    </location>
</feature>
<name>A0A8C4QD26_EPTBU</name>
<dbReference type="Ensembl" id="ENSEBUT00000013677.1">
    <property type="protein sequence ID" value="ENSEBUP00000013101.1"/>
    <property type="gene ID" value="ENSEBUG00000008289.1"/>
</dbReference>
<reference evidence="3" key="2">
    <citation type="submission" date="2025-09" db="UniProtKB">
        <authorList>
            <consortium name="Ensembl"/>
        </authorList>
    </citation>
    <scope>IDENTIFICATION</scope>
</reference>
<accession>A0A8C4QD26</accession>
<evidence type="ECO:0000313" key="4">
    <source>
        <dbReference type="Proteomes" id="UP000694388"/>
    </source>
</evidence>
<feature type="signal peptide" evidence="2">
    <location>
        <begin position="1"/>
        <end position="25"/>
    </location>
</feature>
<feature type="chain" id="PRO_5034710055" evidence="2">
    <location>
        <begin position="26"/>
        <end position="202"/>
    </location>
</feature>
<sequence length="202" mass="23017">MHGNLLRLITSSVLHLTWLVKRNSALCISEKHWPSSTATLFLQDSSSNQATLINQSLESKEELEEIVELESLLPEIEEKILDVKQNWKIDQTVPPAMKSEGMQREEKNFHHLVCKKDVSCAMKSDGTQEEVKSIAHLVRKKRKQEEIGKASELKKRKTSDHKMECGVEQVSLGISLKYPPPPPPCELGWFADHCCVLLQEYD</sequence>
<protein>
    <submittedName>
        <fullName evidence="3">Uncharacterized protein</fullName>
    </submittedName>
</protein>
<keyword evidence="1" id="KW-0175">Coiled coil</keyword>
<evidence type="ECO:0000256" key="2">
    <source>
        <dbReference type="SAM" id="SignalP"/>
    </source>
</evidence>
<dbReference type="GeneTree" id="ENSGT00390000016650"/>
<proteinExistence type="predicted"/>
<dbReference type="AlphaFoldDB" id="A0A8C4QD26"/>
<keyword evidence="2" id="KW-0732">Signal</keyword>
<evidence type="ECO:0000313" key="3">
    <source>
        <dbReference type="Ensembl" id="ENSEBUP00000013101.1"/>
    </source>
</evidence>
<organism evidence="3 4">
    <name type="scientific">Eptatretus burgeri</name>
    <name type="common">Inshore hagfish</name>
    <dbReference type="NCBI Taxonomy" id="7764"/>
    <lineage>
        <taxon>Eukaryota</taxon>
        <taxon>Metazoa</taxon>
        <taxon>Chordata</taxon>
        <taxon>Craniata</taxon>
        <taxon>Vertebrata</taxon>
        <taxon>Cyclostomata</taxon>
        <taxon>Myxini</taxon>
        <taxon>Myxiniformes</taxon>
        <taxon>Myxinidae</taxon>
        <taxon>Eptatretinae</taxon>
        <taxon>Eptatretus</taxon>
    </lineage>
</organism>
<evidence type="ECO:0000256" key="1">
    <source>
        <dbReference type="SAM" id="Coils"/>
    </source>
</evidence>
<reference evidence="3" key="1">
    <citation type="submission" date="2025-08" db="UniProtKB">
        <authorList>
            <consortium name="Ensembl"/>
        </authorList>
    </citation>
    <scope>IDENTIFICATION</scope>
</reference>
<keyword evidence="4" id="KW-1185">Reference proteome</keyword>
<dbReference type="Proteomes" id="UP000694388">
    <property type="component" value="Unplaced"/>
</dbReference>